<dbReference type="GO" id="GO:0000287">
    <property type="term" value="F:magnesium ion binding"/>
    <property type="evidence" value="ECO:0007669"/>
    <property type="project" value="InterPro"/>
</dbReference>
<dbReference type="InterPro" id="IPR036918">
    <property type="entry name" value="Pyrv_Knase_C_sf"/>
</dbReference>
<dbReference type="GO" id="GO:0004743">
    <property type="term" value="F:pyruvate kinase activity"/>
    <property type="evidence" value="ECO:0007669"/>
    <property type="project" value="UniProtKB-EC"/>
</dbReference>
<organism evidence="17 18">
    <name type="scientific">Strongyloides stercoralis</name>
    <name type="common">Threadworm</name>
    <dbReference type="NCBI Taxonomy" id="6248"/>
    <lineage>
        <taxon>Eukaryota</taxon>
        <taxon>Metazoa</taxon>
        <taxon>Ecdysozoa</taxon>
        <taxon>Nematoda</taxon>
        <taxon>Chromadorea</taxon>
        <taxon>Rhabditida</taxon>
        <taxon>Tylenchina</taxon>
        <taxon>Panagrolaimomorpha</taxon>
        <taxon>Strongyloidoidea</taxon>
        <taxon>Strongyloididae</taxon>
        <taxon>Strongyloides</taxon>
    </lineage>
</organism>
<proteinExistence type="inferred from homology"/>
<dbReference type="FunFam" id="2.40.33.10:FF:000001">
    <property type="entry name" value="Pyruvate kinase"/>
    <property type="match status" value="1"/>
</dbReference>
<evidence type="ECO:0000256" key="12">
    <source>
        <dbReference type="ARBA" id="ARBA00023317"/>
    </source>
</evidence>
<evidence type="ECO:0000256" key="5">
    <source>
        <dbReference type="ARBA" id="ARBA00022679"/>
    </source>
</evidence>
<evidence type="ECO:0000256" key="7">
    <source>
        <dbReference type="ARBA" id="ARBA00022741"/>
    </source>
</evidence>
<keyword evidence="17" id="KW-1185">Reference proteome</keyword>
<reference evidence="18" key="1">
    <citation type="submission" date="2024-02" db="UniProtKB">
        <authorList>
            <consortium name="WormBaseParasite"/>
        </authorList>
    </citation>
    <scope>IDENTIFICATION</scope>
</reference>
<dbReference type="SUPFAM" id="SSF50800">
    <property type="entry name" value="PK beta-barrel domain-like"/>
    <property type="match status" value="1"/>
</dbReference>
<dbReference type="GO" id="GO:0030955">
    <property type="term" value="F:potassium ion binding"/>
    <property type="evidence" value="ECO:0007669"/>
    <property type="project" value="InterPro"/>
</dbReference>
<dbReference type="AlphaFoldDB" id="A0AAF5HZ14"/>
<evidence type="ECO:0000259" key="15">
    <source>
        <dbReference type="Pfam" id="PF00224"/>
    </source>
</evidence>
<dbReference type="Gene3D" id="3.40.1380.20">
    <property type="entry name" value="Pyruvate kinase, C-terminal domain"/>
    <property type="match status" value="1"/>
</dbReference>
<comment type="pathway">
    <text evidence="2 14">Carbohydrate degradation; glycolysis; pyruvate from D-glyceraldehyde 3-phosphate: step 5/5.</text>
</comment>
<dbReference type="InterPro" id="IPR040442">
    <property type="entry name" value="Pyrv_kinase-like_dom_sf"/>
</dbReference>
<evidence type="ECO:0000256" key="11">
    <source>
        <dbReference type="ARBA" id="ARBA00023152"/>
    </source>
</evidence>
<evidence type="ECO:0000256" key="13">
    <source>
        <dbReference type="ARBA" id="ARBA00048967"/>
    </source>
</evidence>
<dbReference type="Proteomes" id="UP000035681">
    <property type="component" value="Unplaced"/>
</dbReference>
<dbReference type="EC" id="2.7.1.40" evidence="4 14"/>
<keyword evidence="6" id="KW-0479">Metal-binding</keyword>
<keyword evidence="8 14" id="KW-0418">Kinase</keyword>
<keyword evidence="7" id="KW-0547">Nucleotide-binding</keyword>
<keyword evidence="9" id="KW-0067">ATP-binding</keyword>
<dbReference type="GO" id="GO:0016301">
    <property type="term" value="F:kinase activity"/>
    <property type="evidence" value="ECO:0007669"/>
    <property type="project" value="UniProtKB-KW"/>
</dbReference>
<evidence type="ECO:0000256" key="1">
    <source>
        <dbReference type="ARBA" id="ARBA00001958"/>
    </source>
</evidence>
<comment type="cofactor">
    <cofactor evidence="1">
        <name>K(+)</name>
        <dbReference type="ChEBI" id="CHEBI:29103"/>
    </cofactor>
</comment>
<dbReference type="InterPro" id="IPR015795">
    <property type="entry name" value="Pyrv_Knase_C"/>
</dbReference>
<dbReference type="GO" id="GO:0005524">
    <property type="term" value="F:ATP binding"/>
    <property type="evidence" value="ECO:0007669"/>
    <property type="project" value="UniProtKB-KW"/>
</dbReference>
<comment type="catalytic activity">
    <reaction evidence="13">
        <text>pyruvate + ATP = phosphoenolpyruvate + ADP + H(+)</text>
        <dbReference type="Rhea" id="RHEA:18157"/>
        <dbReference type="ChEBI" id="CHEBI:15361"/>
        <dbReference type="ChEBI" id="CHEBI:15378"/>
        <dbReference type="ChEBI" id="CHEBI:30616"/>
        <dbReference type="ChEBI" id="CHEBI:58702"/>
        <dbReference type="ChEBI" id="CHEBI:456216"/>
        <dbReference type="EC" id="2.7.1.40"/>
    </reaction>
    <physiologicalReaction direction="right-to-left" evidence="13">
        <dbReference type="Rhea" id="RHEA:18159"/>
    </physiologicalReaction>
</comment>
<keyword evidence="12" id="KW-0670">Pyruvate</keyword>
<comment type="similarity">
    <text evidence="3 14">Belongs to the pyruvate kinase family.</text>
</comment>
<evidence type="ECO:0000256" key="10">
    <source>
        <dbReference type="ARBA" id="ARBA00022842"/>
    </source>
</evidence>
<dbReference type="Gene3D" id="3.20.20.60">
    <property type="entry name" value="Phosphoenolpyruvate-binding domains"/>
    <property type="match status" value="1"/>
</dbReference>
<dbReference type="PANTHER" id="PTHR11817">
    <property type="entry name" value="PYRUVATE KINASE"/>
    <property type="match status" value="1"/>
</dbReference>
<evidence type="ECO:0000313" key="18">
    <source>
        <dbReference type="WBParaSite" id="TCONS_00003972.p1"/>
    </source>
</evidence>
<dbReference type="InterPro" id="IPR001697">
    <property type="entry name" value="Pyr_Knase"/>
</dbReference>
<dbReference type="Gene3D" id="2.40.33.10">
    <property type="entry name" value="PK beta-barrel domain-like"/>
    <property type="match status" value="1"/>
</dbReference>
<keyword evidence="11 14" id="KW-0324">Glycolysis</keyword>
<keyword evidence="10 14" id="KW-0460">Magnesium</keyword>
<dbReference type="Pfam" id="PF02887">
    <property type="entry name" value="PK_C"/>
    <property type="match status" value="1"/>
</dbReference>
<dbReference type="PRINTS" id="PR01050">
    <property type="entry name" value="PYRUVTKNASE"/>
</dbReference>
<dbReference type="InterPro" id="IPR011037">
    <property type="entry name" value="Pyrv_Knase-like_insert_dom_sf"/>
</dbReference>
<evidence type="ECO:0000256" key="8">
    <source>
        <dbReference type="ARBA" id="ARBA00022777"/>
    </source>
</evidence>
<evidence type="ECO:0000256" key="6">
    <source>
        <dbReference type="ARBA" id="ARBA00022723"/>
    </source>
</evidence>
<evidence type="ECO:0000259" key="16">
    <source>
        <dbReference type="Pfam" id="PF02887"/>
    </source>
</evidence>
<name>A0AAF5HZ14_STRER</name>
<feature type="domain" description="Pyruvate kinase barrel" evidence="15">
    <location>
        <begin position="82"/>
        <end position="314"/>
    </location>
</feature>
<evidence type="ECO:0000256" key="9">
    <source>
        <dbReference type="ARBA" id="ARBA00022840"/>
    </source>
</evidence>
<feature type="domain" description="Pyruvate kinase C-terminal" evidence="16">
    <location>
        <begin position="335"/>
        <end position="380"/>
    </location>
</feature>
<dbReference type="InterPro" id="IPR015813">
    <property type="entry name" value="Pyrv/PenolPyrv_kinase-like_dom"/>
</dbReference>
<dbReference type="SUPFAM" id="SSF52935">
    <property type="entry name" value="PK C-terminal domain-like"/>
    <property type="match status" value="1"/>
</dbReference>
<keyword evidence="5 14" id="KW-0808">Transferase</keyword>
<dbReference type="WBParaSite" id="TCONS_00003972.p1">
    <property type="protein sequence ID" value="TCONS_00003972.p1"/>
    <property type="gene ID" value="XLOC_000782"/>
</dbReference>
<dbReference type="Pfam" id="PF00224">
    <property type="entry name" value="PK"/>
    <property type="match status" value="1"/>
</dbReference>
<accession>A0AAF5HZ14</accession>
<evidence type="ECO:0000256" key="14">
    <source>
        <dbReference type="RuleBase" id="RU000504"/>
    </source>
</evidence>
<sequence length="425" mass="46927">IVFMNMWNCFINFYFDMVSVVATAAFLKELKTISYYVKDEKQPVLSKATYLEHLIFLNIIEPSHAVRKITIICTIGLKCNKIETLGPEIKTDVIMNNSTSEVELIKGEKIRLTTNPSFEKTGNAVNLYVDYENITKVLSPGKIIYIDDGLIFLIVDEIGVDFFICTIENDEILESKKSVNLPGTFFDLPAVSEKDIADLLFGLEQGVDIIFASFIGNGSAVTTIREILEGVLNADEIIKASDCIMVARSDLGIEIPAEKVFLAQKLLIAKCNEAGKPVICATKMLEFMILKLIPIKAETSDVANAVLDEAEAAIYHSKFSEEILKRVKKPTSQVETIGIAAVSASKSCLASAIVLCTTTGNTTAVISKFKPSVPIIAHSEWTKDVDNRIHEGINLEKKKVSLEVMIILLLLLVGLLVPEEQTHFD</sequence>
<evidence type="ECO:0000256" key="3">
    <source>
        <dbReference type="ARBA" id="ARBA00008663"/>
    </source>
</evidence>
<dbReference type="SUPFAM" id="SSF51621">
    <property type="entry name" value="Phosphoenolpyruvate/pyruvate domain"/>
    <property type="match status" value="1"/>
</dbReference>
<dbReference type="InterPro" id="IPR015806">
    <property type="entry name" value="Pyrv_Knase_insert_dom_sf"/>
</dbReference>
<dbReference type="InterPro" id="IPR015793">
    <property type="entry name" value="Pyrv_Knase_brl"/>
</dbReference>
<protein>
    <recommendedName>
        <fullName evidence="4 14">Pyruvate kinase</fullName>
        <ecNumber evidence="4 14">2.7.1.40</ecNumber>
    </recommendedName>
</protein>
<evidence type="ECO:0000256" key="4">
    <source>
        <dbReference type="ARBA" id="ARBA00012142"/>
    </source>
</evidence>
<evidence type="ECO:0000313" key="17">
    <source>
        <dbReference type="Proteomes" id="UP000035681"/>
    </source>
</evidence>
<evidence type="ECO:0000256" key="2">
    <source>
        <dbReference type="ARBA" id="ARBA00004997"/>
    </source>
</evidence>